<dbReference type="Proteomes" id="UP000249163">
    <property type="component" value="Chromosome"/>
</dbReference>
<organism evidence="1 2">
    <name type="scientific">Paenibacillus odorifer</name>
    <dbReference type="NCBI Taxonomy" id="189426"/>
    <lineage>
        <taxon>Bacteria</taxon>
        <taxon>Bacillati</taxon>
        <taxon>Bacillota</taxon>
        <taxon>Bacilli</taxon>
        <taxon>Bacillales</taxon>
        <taxon>Paenibacillaceae</taxon>
        <taxon>Paenibacillus</taxon>
    </lineage>
</organism>
<sequence length="301" mass="35396">MFDTIILKARPIPIDPDILNQYNANSTTFYSKETGALNTSYKIYDDKLPFMKYIESSQTLTVQVSIPKFLYGDNVTILTEADIPLFFDRLQERLLHLFDVYIPHSDWTLSRCDACCNFQVGKKVSEYVRMFSRQKLAYKNTIAYNQDQTVEYRNNSSRIMFYDKQKQTRKEEESNEIIERSKGVLRLEVRPSDNDLRKFSPTRKAVELLRKPFFDYTMERTLAQIEYPEEVSEMDLSWLKENRENMSKIETVLGFQLLQSIFDESVLRQFYTSSTYANRKNLAKKIAIPKGNCLDRLAINS</sequence>
<gene>
    <name evidence="1" type="ORF">CD191_06875</name>
</gene>
<evidence type="ECO:0000313" key="2">
    <source>
        <dbReference type="Proteomes" id="UP000249163"/>
    </source>
</evidence>
<dbReference type="RefSeq" id="WP_111502948.1">
    <property type="nucleotide sequence ID" value="NZ_CP021965.1"/>
</dbReference>
<dbReference type="EMBL" id="CP021965">
    <property type="protein sequence ID" value="AWV32358.1"/>
    <property type="molecule type" value="Genomic_DNA"/>
</dbReference>
<protein>
    <submittedName>
        <fullName evidence="1">Uncharacterized protein</fullName>
    </submittedName>
</protein>
<name>A0AAD0KK78_9BACL</name>
<evidence type="ECO:0000313" key="1">
    <source>
        <dbReference type="EMBL" id="AWV32358.1"/>
    </source>
</evidence>
<accession>A0AAD0KK78</accession>
<dbReference type="AlphaFoldDB" id="A0AAD0KK78"/>
<proteinExistence type="predicted"/>
<reference evidence="1 2" key="1">
    <citation type="submission" date="2017-06" db="EMBL/GenBank/DDBJ databases">
        <title>Complete genome sequence of Paenibacillus odorifer CBA7130.</title>
        <authorList>
            <person name="Nam Y.-D."/>
            <person name="Kang J."/>
            <person name="Chung W.-H."/>
        </authorList>
    </citation>
    <scope>NUCLEOTIDE SEQUENCE [LARGE SCALE GENOMIC DNA]</scope>
    <source>
        <strain evidence="1 2">CBA7130</strain>
    </source>
</reference>